<dbReference type="InterPro" id="IPR051556">
    <property type="entry name" value="N-term/lysine_N-AcTrnsfr"/>
</dbReference>
<dbReference type="GO" id="GO:0016747">
    <property type="term" value="F:acyltransferase activity, transferring groups other than amino-acyl groups"/>
    <property type="evidence" value="ECO:0007669"/>
    <property type="project" value="InterPro"/>
</dbReference>
<keyword evidence="1 4" id="KW-0808">Transferase</keyword>
<organism evidence="4 5">
    <name type="scientific">Chitinophaga rupis</name>
    <dbReference type="NCBI Taxonomy" id="573321"/>
    <lineage>
        <taxon>Bacteria</taxon>
        <taxon>Pseudomonadati</taxon>
        <taxon>Bacteroidota</taxon>
        <taxon>Chitinophagia</taxon>
        <taxon>Chitinophagales</taxon>
        <taxon>Chitinophagaceae</taxon>
        <taxon>Chitinophaga</taxon>
    </lineage>
</organism>
<dbReference type="PANTHER" id="PTHR42919">
    <property type="entry name" value="N-ALPHA-ACETYLTRANSFERASE"/>
    <property type="match status" value="1"/>
</dbReference>
<gene>
    <name evidence="4" type="ORF">SAMN04488505_110225</name>
</gene>
<dbReference type="OrthoDB" id="7205533at2"/>
<dbReference type="InterPro" id="IPR000182">
    <property type="entry name" value="GNAT_dom"/>
</dbReference>
<dbReference type="CDD" id="cd04301">
    <property type="entry name" value="NAT_SF"/>
    <property type="match status" value="1"/>
</dbReference>
<proteinExistence type="predicted"/>
<evidence type="ECO:0000256" key="1">
    <source>
        <dbReference type="ARBA" id="ARBA00022679"/>
    </source>
</evidence>
<protein>
    <submittedName>
        <fullName evidence="4">Spermine/spermidine N-acetyltransferase</fullName>
    </submittedName>
</protein>
<dbReference type="STRING" id="573321.SAMN04488505_110225"/>
<name>A0A1H8GS32_9BACT</name>
<reference evidence="4 5" key="1">
    <citation type="submission" date="2016-10" db="EMBL/GenBank/DDBJ databases">
        <authorList>
            <person name="de Groot N.N."/>
        </authorList>
    </citation>
    <scope>NUCLEOTIDE SEQUENCE [LARGE SCALE GENOMIC DNA]</scope>
    <source>
        <strain evidence="4 5">DSM 21039</strain>
    </source>
</reference>
<evidence type="ECO:0000259" key="3">
    <source>
        <dbReference type="PROSITE" id="PS51186"/>
    </source>
</evidence>
<dbReference type="PANTHER" id="PTHR42919:SF8">
    <property type="entry name" value="N-ALPHA-ACETYLTRANSFERASE 50"/>
    <property type="match status" value="1"/>
</dbReference>
<sequence>MEKISISRVTPDEITTLQDISIQTFVDTFASYNTEEDMKQYLEKSFSLQQLTTELNTSGAEFYFARLGEQVIGYIKINTGKAQTELQDDHALEIERIYVLQAYHGKQVGQLLYESAIRIARERALEYVWLGVWEKNARALRFYEKNGFIPFDKHIFKLGNDVQTDIMVKKPLK</sequence>
<dbReference type="AlphaFoldDB" id="A0A1H8GS32"/>
<accession>A0A1H8GS32</accession>
<feature type="domain" description="N-acetyltransferase" evidence="3">
    <location>
        <begin position="4"/>
        <end position="173"/>
    </location>
</feature>
<keyword evidence="5" id="KW-1185">Reference proteome</keyword>
<evidence type="ECO:0000313" key="5">
    <source>
        <dbReference type="Proteomes" id="UP000198984"/>
    </source>
</evidence>
<evidence type="ECO:0000313" key="4">
    <source>
        <dbReference type="EMBL" id="SEN46619.1"/>
    </source>
</evidence>
<evidence type="ECO:0000256" key="2">
    <source>
        <dbReference type="ARBA" id="ARBA00023315"/>
    </source>
</evidence>
<dbReference type="InterPro" id="IPR016181">
    <property type="entry name" value="Acyl_CoA_acyltransferase"/>
</dbReference>
<dbReference type="EMBL" id="FOBB01000010">
    <property type="protein sequence ID" value="SEN46619.1"/>
    <property type="molecule type" value="Genomic_DNA"/>
</dbReference>
<dbReference type="SUPFAM" id="SSF55729">
    <property type="entry name" value="Acyl-CoA N-acyltransferases (Nat)"/>
    <property type="match status" value="1"/>
</dbReference>
<dbReference type="Proteomes" id="UP000198984">
    <property type="component" value="Unassembled WGS sequence"/>
</dbReference>
<keyword evidence="2" id="KW-0012">Acyltransferase</keyword>
<dbReference type="PROSITE" id="PS51186">
    <property type="entry name" value="GNAT"/>
    <property type="match status" value="1"/>
</dbReference>
<dbReference type="RefSeq" id="WP_089919994.1">
    <property type="nucleotide sequence ID" value="NZ_FOBB01000010.1"/>
</dbReference>
<dbReference type="Pfam" id="PF00583">
    <property type="entry name" value="Acetyltransf_1"/>
    <property type="match status" value="1"/>
</dbReference>
<dbReference type="Gene3D" id="3.40.630.30">
    <property type="match status" value="1"/>
</dbReference>